<accession>A0A9D2P9D5</accession>
<reference evidence="2" key="1">
    <citation type="journal article" date="2021" name="PeerJ">
        <title>Extensive microbial diversity within the chicken gut microbiome revealed by metagenomics and culture.</title>
        <authorList>
            <person name="Gilroy R."/>
            <person name="Ravi A."/>
            <person name="Getino M."/>
            <person name="Pursley I."/>
            <person name="Horton D.L."/>
            <person name="Alikhan N.F."/>
            <person name="Baker D."/>
            <person name="Gharbi K."/>
            <person name="Hall N."/>
            <person name="Watson M."/>
            <person name="Adriaenssens E.M."/>
            <person name="Foster-Nyarko E."/>
            <person name="Jarju S."/>
            <person name="Secka A."/>
            <person name="Antonio M."/>
            <person name="Oren A."/>
            <person name="Chaudhuri R.R."/>
            <person name="La Ragione R."/>
            <person name="Hildebrand F."/>
            <person name="Pallen M.J."/>
        </authorList>
    </citation>
    <scope>NUCLEOTIDE SEQUENCE</scope>
    <source>
        <strain evidence="2">CHK183-5548</strain>
    </source>
</reference>
<evidence type="ECO:0000313" key="2">
    <source>
        <dbReference type="EMBL" id="HJC46607.1"/>
    </source>
</evidence>
<evidence type="ECO:0000313" key="3">
    <source>
        <dbReference type="Proteomes" id="UP000823883"/>
    </source>
</evidence>
<gene>
    <name evidence="2" type="ORF">IAA04_00965</name>
</gene>
<comment type="caution">
    <text evidence="2">The sequence shown here is derived from an EMBL/GenBank/DDBJ whole genome shotgun (WGS) entry which is preliminary data.</text>
</comment>
<dbReference type="InterPro" id="IPR051531">
    <property type="entry name" value="N-acetyltransferase"/>
</dbReference>
<protein>
    <submittedName>
        <fullName evidence="2">GNAT family N-acetyltransferase</fullName>
    </submittedName>
</protein>
<dbReference type="InterPro" id="IPR000182">
    <property type="entry name" value="GNAT_dom"/>
</dbReference>
<dbReference type="InterPro" id="IPR016181">
    <property type="entry name" value="Acyl_CoA_acyltransferase"/>
</dbReference>
<dbReference type="PROSITE" id="PS51186">
    <property type="entry name" value="GNAT"/>
    <property type="match status" value="1"/>
</dbReference>
<dbReference type="GO" id="GO:0016747">
    <property type="term" value="F:acyltransferase activity, transferring groups other than amino-acyl groups"/>
    <property type="evidence" value="ECO:0007669"/>
    <property type="project" value="InterPro"/>
</dbReference>
<dbReference type="Pfam" id="PF13302">
    <property type="entry name" value="Acetyltransf_3"/>
    <property type="match status" value="1"/>
</dbReference>
<dbReference type="Proteomes" id="UP000823883">
    <property type="component" value="Unassembled WGS sequence"/>
</dbReference>
<name>A0A9D2P9D5_9FIRM</name>
<reference evidence="2" key="2">
    <citation type="submission" date="2021-04" db="EMBL/GenBank/DDBJ databases">
        <authorList>
            <person name="Gilroy R."/>
        </authorList>
    </citation>
    <scope>NUCLEOTIDE SEQUENCE</scope>
    <source>
        <strain evidence="2">CHK183-5548</strain>
    </source>
</reference>
<dbReference type="PANTHER" id="PTHR43792:SF16">
    <property type="entry name" value="N-ACETYLTRANSFERASE DOMAIN-CONTAINING PROTEIN"/>
    <property type="match status" value="1"/>
</dbReference>
<dbReference type="AlphaFoldDB" id="A0A9D2P9D5"/>
<dbReference type="PANTHER" id="PTHR43792">
    <property type="entry name" value="GNAT FAMILY, PUTATIVE (AFU_ORTHOLOGUE AFUA_3G00765)-RELATED-RELATED"/>
    <property type="match status" value="1"/>
</dbReference>
<organism evidence="2 3">
    <name type="scientific">Candidatus Lachnoclostridium pullistercoris</name>
    <dbReference type="NCBI Taxonomy" id="2838632"/>
    <lineage>
        <taxon>Bacteria</taxon>
        <taxon>Bacillati</taxon>
        <taxon>Bacillota</taxon>
        <taxon>Clostridia</taxon>
        <taxon>Lachnospirales</taxon>
        <taxon>Lachnospiraceae</taxon>
    </lineage>
</organism>
<dbReference type="Gene3D" id="3.40.630.30">
    <property type="match status" value="1"/>
</dbReference>
<evidence type="ECO:0000259" key="1">
    <source>
        <dbReference type="PROSITE" id="PS51186"/>
    </source>
</evidence>
<proteinExistence type="predicted"/>
<dbReference type="SUPFAM" id="SSF55729">
    <property type="entry name" value="Acyl-CoA N-acyltransferases (Nat)"/>
    <property type="match status" value="1"/>
</dbReference>
<dbReference type="EMBL" id="DWWL01000005">
    <property type="protein sequence ID" value="HJC46607.1"/>
    <property type="molecule type" value="Genomic_DNA"/>
</dbReference>
<sequence length="190" mass="22881">MGNVKIETDRLILRKFEENDTEAVYRIFSDKEVNTFLPWYPVKDREEAERFFKERLKGKKYCFAVCLKRENEPIGYVNAEDDDSHDFGYGLQKEYWHQGIVSEACEAVVRLLKEDGVPYITATHDRNNPRSGAVMKRLGMKYCYSYKEQWQPKNFPVIFRMYQLNFDGQNDRVYQKYWNMYEEHFIETDV</sequence>
<feature type="domain" description="N-acetyltransferase" evidence="1">
    <location>
        <begin position="11"/>
        <end position="162"/>
    </location>
</feature>